<evidence type="ECO:0000313" key="3">
    <source>
        <dbReference type="Proteomes" id="UP000248925"/>
    </source>
</evidence>
<gene>
    <name evidence="2" type="ORF">CPY51_02550</name>
</gene>
<keyword evidence="3" id="KW-1185">Reference proteome</keyword>
<accession>A0A2W4F8W8</accession>
<evidence type="ECO:0000313" key="2">
    <source>
        <dbReference type="EMBL" id="PZM17130.1"/>
    </source>
</evidence>
<dbReference type="GO" id="GO:0006355">
    <property type="term" value="P:regulation of DNA-templated transcription"/>
    <property type="evidence" value="ECO:0007669"/>
    <property type="project" value="InterPro"/>
</dbReference>
<proteinExistence type="predicted"/>
<dbReference type="Proteomes" id="UP000248925">
    <property type="component" value="Unassembled WGS sequence"/>
</dbReference>
<dbReference type="AlphaFoldDB" id="A0A2W4F8W8"/>
<comment type="caution">
    <text evidence="2">The sequence shown here is derived from an EMBL/GenBank/DDBJ whole genome shotgun (WGS) entry which is preliminary data.</text>
</comment>
<evidence type="ECO:0000256" key="1">
    <source>
        <dbReference type="SAM" id="MobiDB-lite"/>
    </source>
</evidence>
<feature type="region of interest" description="Disordered" evidence="1">
    <location>
        <begin position="62"/>
        <end position="83"/>
    </location>
</feature>
<reference evidence="2 3" key="1">
    <citation type="journal article" date="2018" name="Sci. Rep.">
        <title>Rhizobium tumorigenes sp. nov., a novel plant tumorigenic bacterium isolated from cane gall tumors on thornless blackberry.</title>
        <authorList>
            <person name="Kuzmanovi N."/>
            <person name="Smalla K."/>
            <person name="Gronow S."/>
            <person name="PuBawska J."/>
        </authorList>
    </citation>
    <scope>NUCLEOTIDE SEQUENCE [LARGE SCALE GENOMIC DNA]</scope>
    <source>
        <strain evidence="2 3">CCBAU 85046</strain>
    </source>
</reference>
<protein>
    <recommendedName>
        <fullName evidence="4">Toxin-antitoxin system HicB family antitoxin</fullName>
    </recommendedName>
</protein>
<dbReference type="RefSeq" id="WP_111158457.1">
    <property type="nucleotide sequence ID" value="NZ_PCDP01000001.1"/>
</dbReference>
<name>A0A2W4F8W8_9HYPH</name>
<dbReference type="EMBL" id="PCDP01000001">
    <property type="protein sequence ID" value="PZM17130.1"/>
    <property type="molecule type" value="Genomic_DNA"/>
</dbReference>
<dbReference type="OrthoDB" id="485993at2"/>
<dbReference type="SUPFAM" id="SSF47598">
    <property type="entry name" value="Ribbon-helix-helix"/>
    <property type="match status" value="1"/>
</dbReference>
<organism evidence="2 3">
    <name type="scientific">Rhizobium tubonense</name>
    <dbReference type="NCBI Taxonomy" id="484088"/>
    <lineage>
        <taxon>Bacteria</taxon>
        <taxon>Pseudomonadati</taxon>
        <taxon>Pseudomonadota</taxon>
        <taxon>Alphaproteobacteria</taxon>
        <taxon>Hyphomicrobiales</taxon>
        <taxon>Rhizobiaceae</taxon>
        <taxon>Rhizobium/Agrobacterium group</taxon>
        <taxon>Rhizobium</taxon>
    </lineage>
</organism>
<dbReference type="InterPro" id="IPR010985">
    <property type="entry name" value="Ribbon_hlx_hlx"/>
</dbReference>
<evidence type="ECO:0008006" key="4">
    <source>
        <dbReference type="Google" id="ProtNLM"/>
    </source>
</evidence>
<sequence length="83" mass="9126">MSQYPLRVPDYLMEQARAAAAEENVSINQMFLSFIAEGMGHRRALKMVRERAARGDPEAALAILDSLPSQPPEAGDELPKDEG</sequence>